<dbReference type="EMBL" id="BAAAHD010000001">
    <property type="protein sequence ID" value="GAA0545047.1"/>
    <property type="molecule type" value="Genomic_DNA"/>
</dbReference>
<gene>
    <name evidence="2" type="ORF">GCM10009546_03890</name>
</gene>
<evidence type="ECO:0000313" key="2">
    <source>
        <dbReference type="EMBL" id="GAA0545047.1"/>
    </source>
</evidence>
<protein>
    <submittedName>
        <fullName evidence="2">Uncharacterized protein</fullName>
    </submittedName>
</protein>
<keyword evidence="3" id="KW-1185">Reference proteome</keyword>
<sequence>MQPLGDTEGKGHELHTASVPFHTLGEGGILMVDGMPDPEFVWPGAHPGYVDDRVLPPGRMPTGTDPLKGR</sequence>
<organism evidence="2 3">
    <name type="scientific">Actinomadura livida</name>
    <dbReference type="NCBI Taxonomy" id="79909"/>
    <lineage>
        <taxon>Bacteria</taxon>
        <taxon>Bacillati</taxon>
        <taxon>Actinomycetota</taxon>
        <taxon>Actinomycetes</taxon>
        <taxon>Streptosporangiales</taxon>
        <taxon>Thermomonosporaceae</taxon>
        <taxon>Actinomadura</taxon>
    </lineage>
</organism>
<feature type="region of interest" description="Disordered" evidence="1">
    <location>
        <begin position="49"/>
        <end position="70"/>
    </location>
</feature>
<reference evidence="2 3" key="1">
    <citation type="journal article" date="2019" name="Int. J. Syst. Evol. Microbiol.">
        <title>The Global Catalogue of Microorganisms (GCM) 10K type strain sequencing project: providing services to taxonomists for standard genome sequencing and annotation.</title>
        <authorList>
            <consortium name="The Broad Institute Genomics Platform"/>
            <consortium name="The Broad Institute Genome Sequencing Center for Infectious Disease"/>
            <person name="Wu L."/>
            <person name="Ma J."/>
        </authorList>
    </citation>
    <scope>NUCLEOTIDE SEQUENCE [LARGE SCALE GENOMIC DNA]</scope>
    <source>
        <strain evidence="2 3">JCM 10667</strain>
    </source>
</reference>
<comment type="caution">
    <text evidence="2">The sequence shown here is derived from an EMBL/GenBank/DDBJ whole genome shotgun (WGS) entry which is preliminary data.</text>
</comment>
<evidence type="ECO:0000313" key="3">
    <source>
        <dbReference type="Proteomes" id="UP001501427"/>
    </source>
</evidence>
<accession>A0ABN1DJ96</accession>
<proteinExistence type="predicted"/>
<name>A0ABN1DJ96_9ACTN</name>
<dbReference type="Proteomes" id="UP001501427">
    <property type="component" value="Unassembled WGS sequence"/>
</dbReference>
<evidence type="ECO:0000256" key="1">
    <source>
        <dbReference type="SAM" id="MobiDB-lite"/>
    </source>
</evidence>